<dbReference type="OrthoDB" id="4338751at2"/>
<evidence type="ECO:0000313" key="3">
    <source>
        <dbReference type="EMBL" id="KJY25118.1"/>
    </source>
</evidence>
<dbReference type="Proteomes" id="UP000033551">
    <property type="component" value="Unassembled WGS sequence"/>
</dbReference>
<keyword evidence="4" id="KW-1185">Reference proteome</keyword>
<sequence length="171" mass="18046">MIRNAIGSLMGLIGAAAVVWSPFRAWYDGRPGRDYRIEELFSGSGVTTDPPALPGSLLLPMLFAALLVLVAVLRRSRPLMAVAGVVVLGVAVLWMVRQGQAAGGLSVGADGQGLGDGLATAFGAGALLLLAAAVMRGRRRRPRRHDRDLDLDPLARPPAAQYEPWGPADRT</sequence>
<protein>
    <recommendedName>
        <fullName evidence="5">Tryptophan-associated transmembrane protein</fullName>
    </recommendedName>
</protein>
<evidence type="ECO:0000256" key="1">
    <source>
        <dbReference type="SAM" id="MobiDB-lite"/>
    </source>
</evidence>
<evidence type="ECO:0000256" key="2">
    <source>
        <dbReference type="SAM" id="Phobius"/>
    </source>
</evidence>
<feature type="transmembrane region" description="Helical" evidence="2">
    <location>
        <begin position="7"/>
        <end position="27"/>
    </location>
</feature>
<reference evidence="3 4" key="1">
    <citation type="submission" date="2015-02" db="EMBL/GenBank/DDBJ databases">
        <authorList>
            <person name="Ju K.-S."/>
            <person name="Doroghazi J.R."/>
            <person name="Metcalf W."/>
        </authorList>
    </citation>
    <scope>NUCLEOTIDE SEQUENCE [LARGE SCALE GENOMIC DNA]</scope>
    <source>
        <strain evidence="3 4">NRRL ISP-5550</strain>
    </source>
</reference>
<evidence type="ECO:0008006" key="5">
    <source>
        <dbReference type="Google" id="ProtNLM"/>
    </source>
</evidence>
<feature type="transmembrane region" description="Helical" evidence="2">
    <location>
        <begin position="79"/>
        <end position="97"/>
    </location>
</feature>
<dbReference type="RefSeq" id="WP_045951380.1">
    <property type="nucleotide sequence ID" value="NZ_JZWV01001118.1"/>
</dbReference>
<keyword evidence="2" id="KW-0472">Membrane</keyword>
<name>A0A0F4IUG6_9ACTN</name>
<dbReference type="EMBL" id="JZWV01001118">
    <property type="protein sequence ID" value="KJY25118.1"/>
    <property type="molecule type" value="Genomic_DNA"/>
</dbReference>
<feature type="transmembrane region" description="Helical" evidence="2">
    <location>
        <begin position="117"/>
        <end position="135"/>
    </location>
</feature>
<keyword evidence="2" id="KW-1133">Transmembrane helix</keyword>
<organism evidence="3 4">
    <name type="scientific">Streptomyces katrae</name>
    <dbReference type="NCBI Taxonomy" id="68223"/>
    <lineage>
        <taxon>Bacteria</taxon>
        <taxon>Bacillati</taxon>
        <taxon>Actinomycetota</taxon>
        <taxon>Actinomycetes</taxon>
        <taxon>Kitasatosporales</taxon>
        <taxon>Streptomycetaceae</taxon>
        <taxon>Streptomyces</taxon>
    </lineage>
</organism>
<proteinExistence type="predicted"/>
<feature type="transmembrane region" description="Helical" evidence="2">
    <location>
        <begin position="52"/>
        <end position="72"/>
    </location>
</feature>
<gene>
    <name evidence="3" type="ORF">VR44_33355</name>
</gene>
<comment type="caution">
    <text evidence="3">The sequence shown here is derived from an EMBL/GenBank/DDBJ whole genome shotgun (WGS) entry which is preliminary data.</text>
</comment>
<keyword evidence="2" id="KW-0812">Transmembrane</keyword>
<feature type="region of interest" description="Disordered" evidence="1">
    <location>
        <begin position="141"/>
        <end position="171"/>
    </location>
</feature>
<evidence type="ECO:0000313" key="4">
    <source>
        <dbReference type="Proteomes" id="UP000033551"/>
    </source>
</evidence>
<dbReference type="AlphaFoldDB" id="A0A0F4IUG6"/>
<accession>A0A0F4IUG6</accession>
<dbReference type="PATRIC" id="fig|68223.7.peg.3548"/>